<proteinExistence type="predicted"/>
<dbReference type="InterPro" id="IPR011989">
    <property type="entry name" value="ARM-like"/>
</dbReference>
<dbReference type="SUPFAM" id="SSF48371">
    <property type="entry name" value="ARM repeat"/>
    <property type="match status" value="1"/>
</dbReference>
<evidence type="ECO:0000313" key="2">
    <source>
        <dbReference type="Proteomes" id="UP000072763"/>
    </source>
</evidence>
<accession>A0A147DUU9</accession>
<gene>
    <name evidence="1" type="ORF">NS359_00075</name>
</gene>
<reference evidence="1 2" key="1">
    <citation type="journal article" date="2016" name="Front. Microbiol.">
        <title>Genomic Resource of Rice Seed Associated Bacteria.</title>
        <authorList>
            <person name="Midha S."/>
            <person name="Bansal K."/>
            <person name="Sharma S."/>
            <person name="Kumar N."/>
            <person name="Patil P.P."/>
            <person name="Chaudhry V."/>
            <person name="Patil P.B."/>
        </authorList>
    </citation>
    <scope>NUCLEOTIDE SEQUENCE [LARGE SCALE GENOMIC DNA]</scope>
    <source>
        <strain evidence="1 2">NS359</strain>
    </source>
</reference>
<protein>
    <submittedName>
        <fullName evidence="1">Uncharacterized protein</fullName>
    </submittedName>
</protein>
<name>A0A147DUU9_9MICO</name>
<organism evidence="1 2">
    <name type="scientific">Curtobacterium oceanosedimentum</name>
    <dbReference type="NCBI Taxonomy" id="465820"/>
    <lineage>
        <taxon>Bacteria</taxon>
        <taxon>Bacillati</taxon>
        <taxon>Actinomycetota</taxon>
        <taxon>Actinomycetes</taxon>
        <taxon>Micrococcales</taxon>
        <taxon>Microbacteriaceae</taxon>
        <taxon>Curtobacterium</taxon>
    </lineage>
</organism>
<evidence type="ECO:0000313" key="1">
    <source>
        <dbReference type="EMBL" id="KTR54402.1"/>
    </source>
</evidence>
<dbReference type="Proteomes" id="UP000072763">
    <property type="component" value="Unassembled WGS sequence"/>
</dbReference>
<dbReference type="Gene3D" id="1.25.10.10">
    <property type="entry name" value="Leucine-rich Repeat Variant"/>
    <property type="match status" value="1"/>
</dbReference>
<dbReference type="InterPro" id="IPR016024">
    <property type="entry name" value="ARM-type_fold"/>
</dbReference>
<comment type="caution">
    <text evidence="1">The sequence shown here is derived from an EMBL/GenBank/DDBJ whole genome shotgun (WGS) entry which is preliminary data.</text>
</comment>
<dbReference type="AlphaFoldDB" id="A0A147DUU9"/>
<dbReference type="EMBL" id="LDRC01000001">
    <property type="protein sequence ID" value="KTR54402.1"/>
    <property type="molecule type" value="Genomic_DNA"/>
</dbReference>
<dbReference type="PATRIC" id="fig|465820.4.peg.15"/>
<sequence length="104" mass="12198">MERLVTDRNRMVRAAAAANGLRYPDDEQLLRLARDKSAEVRWAVLFRPDRPRRAIELIAEDSDEMNRQHARIALRDERAIIAPPATRWARAERQRAPHVRSFDE</sequence>